<dbReference type="SUPFAM" id="SSF54909">
    <property type="entry name" value="Dimeric alpha+beta barrel"/>
    <property type="match status" value="1"/>
</dbReference>
<protein>
    <submittedName>
        <fullName evidence="5">Transcriptional regulator, AsnC family</fullName>
    </submittedName>
</protein>
<proteinExistence type="predicted"/>
<gene>
    <name evidence="5" type="ORF">SAMN05443636_1671</name>
</gene>
<dbReference type="Proteomes" id="UP000184357">
    <property type="component" value="Unassembled WGS sequence"/>
</dbReference>
<keyword evidence="1" id="KW-0805">Transcription regulation</keyword>
<dbReference type="SMART" id="SM00344">
    <property type="entry name" value="HTH_ASNC"/>
    <property type="match status" value="1"/>
</dbReference>
<dbReference type="InterPro" id="IPR011008">
    <property type="entry name" value="Dimeric_a/b-barrel"/>
</dbReference>
<dbReference type="Pfam" id="PF01037">
    <property type="entry name" value="AsnC_trans_reg"/>
    <property type="match status" value="1"/>
</dbReference>
<organism evidence="5 6">
    <name type="scientific">Halobaculum gomorrense</name>
    <dbReference type="NCBI Taxonomy" id="43928"/>
    <lineage>
        <taxon>Archaea</taxon>
        <taxon>Methanobacteriati</taxon>
        <taxon>Methanobacteriota</taxon>
        <taxon>Stenosarchaea group</taxon>
        <taxon>Halobacteria</taxon>
        <taxon>Halobacteriales</taxon>
        <taxon>Haloferacaceae</taxon>
        <taxon>Halobaculum</taxon>
    </lineage>
</organism>
<dbReference type="AlphaFoldDB" id="A0A1M5PML5"/>
<dbReference type="GO" id="GO:0043565">
    <property type="term" value="F:sequence-specific DNA binding"/>
    <property type="evidence" value="ECO:0007669"/>
    <property type="project" value="InterPro"/>
</dbReference>
<dbReference type="OrthoDB" id="183514at2157"/>
<dbReference type="Pfam" id="PF13412">
    <property type="entry name" value="HTH_24"/>
    <property type="match status" value="1"/>
</dbReference>
<dbReference type="GO" id="GO:0005829">
    <property type="term" value="C:cytosol"/>
    <property type="evidence" value="ECO:0007669"/>
    <property type="project" value="TreeGrafter"/>
</dbReference>
<dbReference type="EMBL" id="FQWV01000003">
    <property type="protein sequence ID" value="SHH03022.1"/>
    <property type="molecule type" value="Genomic_DNA"/>
</dbReference>
<dbReference type="STRING" id="43928.SAMN05443636_1671"/>
<dbReference type="PANTHER" id="PTHR30154">
    <property type="entry name" value="LEUCINE-RESPONSIVE REGULATORY PROTEIN"/>
    <property type="match status" value="1"/>
</dbReference>
<dbReference type="InterPro" id="IPR011991">
    <property type="entry name" value="ArsR-like_HTH"/>
</dbReference>
<dbReference type="CDD" id="cd00090">
    <property type="entry name" value="HTH_ARSR"/>
    <property type="match status" value="1"/>
</dbReference>
<name>A0A1M5PML5_9EURY</name>
<keyword evidence="2" id="KW-0238">DNA-binding</keyword>
<dbReference type="Gene3D" id="1.10.10.10">
    <property type="entry name" value="Winged helix-like DNA-binding domain superfamily/Winged helix DNA-binding domain"/>
    <property type="match status" value="1"/>
</dbReference>
<sequence>MDERDIRILKAIADLGTGSPERITEETGIPVSTVHYRLNNLREAGVITNDLYDLDLDALGLGVTVLVEVLADYAGEHADVASTITEIEGVTTLLSTMGETDFVAVAHLPDDKAVGRLLREFERIPAVERTNSTYVIETLYDDARALSSYSVESLVNALADE</sequence>
<dbReference type="SUPFAM" id="SSF46785">
    <property type="entry name" value="Winged helix' DNA-binding domain"/>
    <property type="match status" value="1"/>
</dbReference>
<dbReference type="GO" id="GO:0043200">
    <property type="term" value="P:response to amino acid"/>
    <property type="evidence" value="ECO:0007669"/>
    <property type="project" value="TreeGrafter"/>
</dbReference>
<keyword evidence="3" id="KW-0804">Transcription</keyword>
<evidence type="ECO:0000259" key="4">
    <source>
        <dbReference type="PROSITE" id="PS50956"/>
    </source>
</evidence>
<dbReference type="RefSeq" id="WP_073308379.1">
    <property type="nucleotide sequence ID" value="NZ_FQWV01000003.1"/>
</dbReference>
<feature type="domain" description="HTH asnC-type" evidence="4">
    <location>
        <begin position="1"/>
        <end position="62"/>
    </location>
</feature>
<dbReference type="InterPro" id="IPR036388">
    <property type="entry name" value="WH-like_DNA-bd_sf"/>
</dbReference>
<dbReference type="PANTHER" id="PTHR30154:SF34">
    <property type="entry name" value="TRANSCRIPTIONAL REGULATOR AZLB"/>
    <property type="match status" value="1"/>
</dbReference>
<evidence type="ECO:0000256" key="1">
    <source>
        <dbReference type="ARBA" id="ARBA00023015"/>
    </source>
</evidence>
<keyword evidence="6" id="KW-1185">Reference proteome</keyword>
<dbReference type="Gene3D" id="3.30.70.920">
    <property type="match status" value="1"/>
</dbReference>
<reference evidence="5 6" key="1">
    <citation type="submission" date="2016-11" db="EMBL/GenBank/DDBJ databases">
        <authorList>
            <person name="Jaros S."/>
            <person name="Januszkiewicz K."/>
            <person name="Wedrychowicz H."/>
        </authorList>
    </citation>
    <scope>NUCLEOTIDE SEQUENCE [LARGE SCALE GENOMIC DNA]</scope>
    <source>
        <strain evidence="5 6">DSM 9297</strain>
    </source>
</reference>
<dbReference type="PROSITE" id="PS50956">
    <property type="entry name" value="HTH_ASNC_2"/>
    <property type="match status" value="1"/>
</dbReference>
<accession>A0A1M5PML5</accession>
<evidence type="ECO:0000256" key="3">
    <source>
        <dbReference type="ARBA" id="ARBA00023163"/>
    </source>
</evidence>
<dbReference type="InterPro" id="IPR019887">
    <property type="entry name" value="Tscrpt_reg_AsnC/Lrp_C"/>
</dbReference>
<dbReference type="InterPro" id="IPR019888">
    <property type="entry name" value="Tscrpt_reg_AsnC-like"/>
</dbReference>
<evidence type="ECO:0000313" key="6">
    <source>
        <dbReference type="Proteomes" id="UP000184357"/>
    </source>
</evidence>
<evidence type="ECO:0000256" key="2">
    <source>
        <dbReference type="ARBA" id="ARBA00023125"/>
    </source>
</evidence>
<dbReference type="InterPro" id="IPR036390">
    <property type="entry name" value="WH_DNA-bd_sf"/>
</dbReference>
<evidence type="ECO:0000313" key="5">
    <source>
        <dbReference type="EMBL" id="SHH03022.1"/>
    </source>
</evidence>
<dbReference type="InterPro" id="IPR000485">
    <property type="entry name" value="AsnC-type_HTH_dom"/>
</dbReference>